<dbReference type="SMART" id="SM00304">
    <property type="entry name" value="HAMP"/>
    <property type="match status" value="1"/>
</dbReference>
<dbReference type="InterPro" id="IPR029787">
    <property type="entry name" value="Nucleotide_cyclase"/>
</dbReference>
<dbReference type="Proteomes" id="UP000595917">
    <property type="component" value="Chromosome"/>
</dbReference>
<dbReference type="PANTHER" id="PTHR43081:SF1">
    <property type="entry name" value="ADENYLATE CYCLASE, TERMINAL-DIFFERENTIATION SPECIFIC"/>
    <property type="match status" value="1"/>
</dbReference>
<keyword evidence="4 7" id="KW-0812">Transmembrane</keyword>
<dbReference type="CDD" id="cd18774">
    <property type="entry name" value="PDC2_HK_sensor"/>
    <property type="match status" value="1"/>
</dbReference>
<evidence type="ECO:0000256" key="6">
    <source>
        <dbReference type="ARBA" id="ARBA00023136"/>
    </source>
</evidence>
<comment type="subcellular location">
    <subcellularLocation>
        <location evidence="1">Cell envelope</location>
    </subcellularLocation>
</comment>
<dbReference type="PROSITE" id="PS50125">
    <property type="entry name" value="GUANYLATE_CYCLASE_2"/>
    <property type="match status" value="1"/>
</dbReference>
<dbReference type="FunFam" id="3.30.70.1230:FF:000016">
    <property type="entry name" value="Adenylate/guanylate cyclase domain-containing protein"/>
    <property type="match status" value="1"/>
</dbReference>
<accession>A0A7T7XR91</accession>
<feature type="domain" description="HAMP" evidence="9">
    <location>
        <begin position="316"/>
        <end position="368"/>
    </location>
</feature>
<evidence type="ECO:0000256" key="5">
    <source>
        <dbReference type="ARBA" id="ARBA00022989"/>
    </source>
</evidence>
<sequence>MEKSVSKKAEQTLKKARVKYPIGVKLVVIITVLLLVSLGTITFLVSAMVSSDVRITAEDNNFTVNRRSATEAENKLNTVRSNVFLLLDMLNAAGSSAALSRQASAFFFERNQDIAAVVIPGSLELVNTRFFVSNEIETTLITLFLQNEAAAVRRAVAGEPLLINAAPVFGVPVIAMLYPWQESGYEQAVVTFFSSEDLTESFGSGANSSFMVNDQGDVLVHADYNLVRAGANMANTPIVQAMQESGDRNLQLLYTDQEGNRFFSAFRKISIGDAAVITSIEYNIVFEGIAATTRRNIFLTAAVLFAAILFIWFFSKTISSPVRVLAAAAGQIEQGNFEINLKAKTQDELGLLTDSFVNMSRGLAERERLKDTFGRFINKDIAEKAMKGELTLGGETKHVTIFFSDIRSFTAISEKLEPHEIVGFLNDYMTRMVRCVNDTNGVVDKFIGDAVMAVWGAPISAGSPMADALNCVRSALMMRAALLEFNEGRGGEKKPIIKIGCGINTGDVVAGQIGSSERMEYTVIGDAVNLASRTEALNKPLGTDILITENTYNLIKDYLIVEEMPSVTVKGKEKPVRMFAVVNIPDANDIPGAGAKGPRTLAEVRNLLGIKAPDMNKVDTDAEEQKYKIQES</sequence>
<dbReference type="AlphaFoldDB" id="A0A7T7XR91"/>
<dbReference type="EMBL" id="CP067089">
    <property type="protein sequence ID" value="QQO10933.1"/>
    <property type="molecule type" value="Genomic_DNA"/>
</dbReference>
<dbReference type="InterPro" id="IPR003660">
    <property type="entry name" value="HAMP_dom"/>
</dbReference>
<evidence type="ECO:0000256" key="7">
    <source>
        <dbReference type="SAM" id="Phobius"/>
    </source>
</evidence>
<dbReference type="KEGG" id="bhc:JFL75_08455"/>
<comment type="similarity">
    <text evidence="2">Belongs to the adenylyl cyclase class-3 family.</text>
</comment>
<dbReference type="Gene3D" id="6.10.340.10">
    <property type="match status" value="1"/>
</dbReference>
<feature type="transmembrane region" description="Helical" evidence="7">
    <location>
        <begin position="20"/>
        <end position="45"/>
    </location>
</feature>
<dbReference type="CDD" id="cd06225">
    <property type="entry name" value="HAMP"/>
    <property type="match status" value="1"/>
</dbReference>
<dbReference type="GO" id="GO:0030313">
    <property type="term" value="C:cell envelope"/>
    <property type="evidence" value="ECO:0007669"/>
    <property type="project" value="UniProtKB-SubCell"/>
</dbReference>
<protein>
    <submittedName>
        <fullName evidence="10">HAMP domain-containing protein</fullName>
    </submittedName>
</protein>
<dbReference type="InterPro" id="IPR050697">
    <property type="entry name" value="Adenylyl/Guanylyl_Cyclase_3/4"/>
</dbReference>
<dbReference type="GO" id="GO:0035556">
    <property type="term" value="P:intracellular signal transduction"/>
    <property type="evidence" value="ECO:0007669"/>
    <property type="project" value="InterPro"/>
</dbReference>
<feature type="domain" description="Guanylate cyclase" evidence="8">
    <location>
        <begin position="400"/>
        <end position="535"/>
    </location>
</feature>
<keyword evidence="3" id="KW-1003">Cell membrane</keyword>
<dbReference type="GO" id="GO:0006171">
    <property type="term" value="P:cAMP biosynthetic process"/>
    <property type="evidence" value="ECO:0007669"/>
    <property type="project" value="TreeGrafter"/>
</dbReference>
<evidence type="ECO:0000259" key="8">
    <source>
        <dbReference type="PROSITE" id="PS50125"/>
    </source>
</evidence>
<dbReference type="RefSeq" id="WP_215628238.1">
    <property type="nucleotide sequence ID" value="NZ_CP067089.2"/>
</dbReference>
<feature type="transmembrane region" description="Helical" evidence="7">
    <location>
        <begin position="297"/>
        <end position="315"/>
    </location>
</feature>
<dbReference type="SMART" id="SM00044">
    <property type="entry name" value="CYCc"/>
    <property type="match status" value="1"/>
</dbReference>
<keyword evidence="5 7" id="KW-1133">Transmembrane helix</keyword>
<evidence type="ECO:0000256" key="4">
    <source>
        <dbReference type="ARBA" id="ARBA00022692"/>
    </source>
</evidence>
<reference evidence="10" key="1">
    <citation type="submission" date="2021-01" db="EMBL/GenBank/DDBJ databases">
        <title>Description of Breznakiella homolactica.</title>
        <authorList>
            <person name="Song Y."/>
            <person name="Brune A."/>
        </authorList>
    </citation>
    <scope>NUCLEOTIDE SEQUENCE</scope>
    <source>
        <strain evidence="10">RmG30</strain>
    </source>
</reference>
<evidence type="ECO:0000256" key="3">
    <source>
        <dbReference type="ARBA" id="ARBA00022475"/>
    </source>
</evidence>
<dbReference type="GO" id="GO:0016020">
    <property type="term" value="C:membrane"/>
    <property type="evidence" value="ECO:0007669"/>
    <property type="project" value="InterPro"/>
</dbReference>
<gene>
    <name evidence="10" type="ORF">JFL75_08455</name>
</gene>
<name>A0A7T7XR91_9SPIR</name>
<dbReference type="Gene3D" id="3.30.70.1230">
    <property type="entry name" value="Nucleotide cyclase"/>
    <property type="match status" value="1"/>
</dbReference>
<dbReference type="SUPFAM" id="SSF55073">
    <property type="entry name" value="Nucleotide cyclase"/>
    <property type="match status" value="1"/>
</dbReference>
<dbReference type="CDD" id="cd07302">
    <property type="entry name" value="CHD"/>
    <property type="match status" value="1"/>
</dbReference>
<dbReference type="PROSITE" id="PS50885">
    <property type="entry name" value="HAMP"/>
    <property type="match status" value="1"/>
</dbReference>
<dbReference type="GO" id="GO:0004016">
    <property type="term" value="F:adenylate cyclase activity"/>
    <property type="evidence" value="ECO:0007669"/>
    <property type="project" value="UniProtKB-ARBA"/>
</dbReference>
<evidence type="ECO:0000259" key="9">
    <source>
        <dbReference type="PROSITE" id="PS50885"/>
    </source>
</evidence>
<evidence type="ECO:0000256" key="1">
    <source>
        <dbReference type="ARBA" id="ARBA00004196"/>
    </source>
</evidence>
<dbReference type="Pfam" id="PF00672">
    <property type="entry name" value="HAMP"/>
    <property type="match status" value="1"/>
</dbReference>
<dbReference type="InterPro" id="IPR001054">
    <property type="entry name" value="A/G_cyclase"/>
</dbReference>
<dbReference type="SUPFAM" id="SSF158472">
    <property type="entry name" value="HAMP domain-like"/>
    <property type="match status" value="1"/>
</dbReference>
<keyword evidence="11" id="KW-1185">Reference proteome</keyword>
<evidence type="ECO:0000256" key="2">
    <source>
        <dbReference type="ARBA" id="ARBA00005381"/>
    </source>
</evidence>
<dbReference type="PANTHER" id="PTHR43081">
    <property type="entry name" value="ADENYLATE CYCLASE, TERMINAL-DIFFERENTIATION SPECIFIC-RELATED"/>
    <property type="match status" value="1"/>
</dbReference>
<keyword evidence="6 7" id="KW-0472">Membrane</keyword>
<dbReference type="Pfam" id="PF00211">
    <property type="entry name" value="Guanylate_cyc"/>
    <property type="match status" value="1"/>
</dbReference>
<organism evidence="10 11">
    <name type="scientific">Breznakiella homolactica</name>
    <dbReference type="NCBI Taxonomy" id="2798577"/>
    <lineage>
        <taxon>Bacteria</taxon>
        <taxon>Pseudomonadati</taxon>
        <taxon>Spirochaetota</taxon>
        <taxon>Spirochaetia</taxon>
        <taxon>Spirochaetales</taxon>
        <taxon>Breznakiellaceae</taxon>
        <taxon>Breznakiella</taxon>
    </lineage>
</organism>
<evidence type="ECO:0000313" key="11">
    <source>
        <dbReference type="Proteomes" id="UP000595917"/>
    </source>
</evidence>
<proteinExistence type="inferred from homology"/>
<evidence type="ECO:0000313" key="10">
    <source>
        <dbReference type="EMBL" id="QQO10933.1"/>
    </source>
</evidence>